<proteinExistence type="predicted"/>
<dbReference type="OrthoDB" id="1100725at2"/>
<dbReference type="EMBL" id="QLSV01000020">
    <property type="protein sequence ID" value="RAR46416.1"/>
    <property type="molecule type" value="Genomic_DNA"/>
</dbReference>
<name>A0A328WMQ5_9FLAO</name>
<accession>A0A328WMQ5</accession>
<evidence type="ECO:0000313" key="4">
    <source>
        <dbReference type="Proteomes" id="UP000249518"/>
    </source>
</evidence>
<gene>
    <name evidence="3" type="ORF">B0I10_12014</name>
</gene>
<reference evidence="3 4" key="1">
    <citation type="submission" date="2018-06" db="EMBL/GenBank/DDBJ databases">
        <title>Genomic Encyclopedia of Type Strains, Phase III (KMG-III): the genomes of soil and plant-associated and newly described type strains.</title>
        <authorList>
            <person name="Whitman W."/>
        </authorList>
    </citation>
    <scope>NUCLEOTIDE SEQUENCE [LARGE SCALE GENOMIC DNA]</scope>
    <source>
        <strain evidence="3 4">CGMCC 1.12504</strain>
    </source>
</reference>
<protein>
    <submittedName>
        <fullName evidence="3">Uncharacterized protein</fullName>
    </submittedName>
</protein>
<organism evidence="3 4">
    <name type="scientific">Flavobacterium lacus</name>
    <dbReference type="NCBI Taxonomy" id="1353778"/>
    <lineage>
        <taxon>Bacteria</taxon>
        <taxon>Pseudomonadati</taxon>
        <taxon>Bacteroidota</taxon>
        <taxon>Flavobacteriia</taxon>
        <taxon>Flavobacteriales</taxon>
        <taxon>Flavobacteriaceae</taxon>
        <taxon>Flavobacterium</taxon>
    </lineage>
</organism>
<evidence type="ECO:0000256" key="2">
    <source>
        <dbReference type="SAM" id="MobiDB-lite"/>
    </source>
</evidence>
<comment type="caution">
    <text evidence="3">The sequence shown here is derived from an EMBL/GenBank/DDBJ whole genome shotgun (WGS) entry which is preliminary data.</text>
</comment>
<keyword evidence="4" id="KW-1185">Reference proteome</keyword>
<dbReference type="AlphaFoldDB" id="A0A328WMQ5"/>
<dbReference type="RefSeq" id="WP_146740382.1">
    <property type="nucleotide sequence ID" value="NZ_QLSV01000020.1"/>
</dbReference>
<evidence type="ECO:0000313" key="3">
    <source>
        <dbReference type="EMBL" id="RAR46416.1"/>
    </source>
</evidence>
<sequence length="332" mass="38187">MKKKLEADLISIAHRVLKLKGKEDVVQLHQEAQKLVEKLAVLRFYEENINVVKNEISEEELEEKLLAEAPSQPEVVAIEEEAEKDVPTQTVAEEVEENATEEEIGEQVVAQDEETEVQEEALEETAETEQAVTQKEETEVQEEALEEKEETVHEEIKEEKQEPLFSPMFELAADDEEKPASKLEQKQISFEDLLGSDYKEPEFVKVNDVPKEVEKTTEISFEKVEEVITPDVKIETTTETYTIKTEHKIASLNDTLIKGINIGLNDRIAFVKHLFGGSNEDFNRVISQISTYNSFEEVQQFIVDMVKPDYNNWEGKEEYADRFMNLVEKKFA</sequence>
<feature type="coiled-coil region" evidence="1">
    <location>
        <begin position="128"/>
        <end position="162"/>
    </location>
</feature>
<dbReference type="Proteomes" id="UP000249518">
    <property type="component" value="Unassembled WGS sequence"/>
</dbReference>
<feature type="region of interest" description="Disordered" evidence="2">
    <location>
        <begin position="94"/>
        <end position="116"/>
    </location>
</feature>
<keyword evidence="1" id="KW-0175">Coiled coil</keyword>
<evidence type="ECO:0000256" key="1">
    <source>
        <dbReference type="SAM" id="Coils"/>
    </source>
</evidence>